<evidence type="ECO:0000313" key="6">
    <source>
        <dbReference type="EMBL" id="KAL3510451.1"/>
    </source>
</evidence>
<keyword evidence="4" id="KW-0408">Iron</keyword>
<keyword evidence="2" id="KW-0349">Heme</keyword>
<proteinExistence type="inferred from homology"/>
<reference evidence="6 7" key="1">
    <citation type="submission" date="2024-11" db="EMBL/GenBank/DDBJ databases">
        <title>A near-complete genome assembly of Cinchona calisaya.</title>
        <authorList>
            <person name="Lian D.C."/>
            <person name="Zhao X.W."/>
            <person name="Wei L."/>
        </authorList>
    </citation>
    <scope>NUCLEOTIDE SEQUENCE [LARGE SCALE GENOMIC DNA]</scope>
    <source>
        <tissue evidence="6">Nenye</tissue>
    </source>
</reference>
<evidence type="ECO:0000313" key="7">
    <source>
        <dbReference type="Proteomes" id="UP001630127"/>
    </source>
</evidence>
<sequence length="128" mass="14740">MLASLLHNFDWKLEDGIKPEDVDMSGRCGLTLQKAMPLKAIPVRPKSSSRKHYHSKDGWDVHASVSLLEVNKSYRYSQKLSALDEKKHRKEAALKEENNYRVFPPSEKNGTTKHVLLSRIWEPLELKS</sequence>
<keyword evidence="3" id="KW-0479">Metal-binding</keyword>
<gene>
    <name evidence="6" type="ORF">ACH5RR_029852</name>
</gene>
<dbReference type="AlphaFoldDB" id="A0ABD2YUA7"/>
<evidence type="ECO:0000256" key="2">
    <source>
        <dbReference type="ARBA" id="ARBA00022617"/>
    </source>
</evidence>
<protein>
    <submittedName>
        <fullName evidence="6">Uncharacterized protein</fullName>
    </submittedName>
</protein>
<organism evidence="6 7">
    <name type="scientific">Cinchona calisaya</name>
    <dbReference type="NCBI Taxonomy" id="153742"/>
    <lineage>
        <taxon>Eukaryota</taxon>
        <taxon>Viridiplantae</taxon>
        <taxon>Streptophyta</taxon>
        <taxon>Embryophyta</taxon>
        <taxon>Tracheophyta</taxon>
        <taxon>Spermatophyta</taxon>
        <taxon>Magnoliopsida</taxon>
        <taxon>eudicotyledons</taxon>
        <taxon>Gunneridae</taxon>
        <taxon>Pentapetalae</taxon>
        <taxon>asterids</taxon>
        <taxon>lamiids</taxon>
        <taxon>Gentianales</taxon>
        <taxon>Rubiaceae</taxon>
        <taxon>Cinchonoideae</taxon>
        <taxon>Cinchoneae</taxon>
        <taxon>Cinchona</taxon>
    </lineage>
</organism>
<comment type="similarity">
    <text evidence="1">Belongs to the cytochrome P450 family.</text>
</comment>
<dbReference type="GO" id="GO:0046872">
    <property type="term" value="F:metal ion binding"/>
    <property type="evidence" value="ECO:0007669"/>
    <property type="project" value="UniProtKB-KW"/>
</dbReference>
<evidence type="ECO:0000256" key="4">
    <source>
        <dbReference type="ARBA" id="ARBA00023004"/>
    </source>
</evidence>
<keyword evidence="5" id="KW-0560">Oxidoreductase</keyword>
<comment type="caution">
    <text evidence="6">The sequence shown here is derived from an EMBL/GenBank/DDBJ whole genome shotgun (WGS) entry which is preliminary data.</text>
</comment>
<accession>A0ABD2YUA7</accession>
<evidence type="ECO:0000256" key="5">
    <source>
        <dbReference type="ARBA" id="ARBA00023033"/>
    </source>
</evidence>
<keyword evidence="7" id="KW-1185">Reference proteome</keyword>
<evidence type="ECO:0000256" key="3">
    <source>
        <dbReference type="ARBA" id="ARBA00022723"/>
    </source>
</evidence>
<keyword evidence="5" id="KW-0503">Monooxygenase</keyword>
<dbReference type="PANTHER" id="PTHR47950">
    <property type="entry name" value="CYTOCHROME P450, FAMILY 76, SUBFAMILY C, POLYPEPTIDE 5-RELATED"/>
    <property type="match status" value="1"/>
</dbReference>
<dbReference type="Proteomes" id="UP001630127">
    <property type="component" value="Unassembled WGS sequence"/>
</dbReference>
<evidence type="ECO:0000256" key="1">
    <source>
        <dbReference type="ARBA" id="ARBA00010617"/>
    </source>
</evidence>
<name>A0ABD2YUA7_9GENT</name>
<dbReference type="EMBL" id="JBJUIK010000012">
    <property type="protein sequence ID" value="KAL3510451.1"/>
    <property type="molecule type" value="Genomic_DNA"/>
</dbReference>
<dbReference type="PANTHER" id="PTHR47950:SF44">
    <property type="entry name" value="CYTOCHROME P450, FAMILY 76, SUBFAMILY C, POLYPEPTIDE 5-RELATED"/>
    <property type="match status" value="1"/>
</dbReference>
<dbReference type="GO" id="GO:0004497">
    <property type="term" value="F:monooxygenase activity"/>
    <property type="evidence" value="ECO:0007669"/>
    <property type="project" value="UniProtKB-KW"/>
</dbReference>